<gene>
    <name evidence="1" type="ORF">M408DRAFT_89951</name>
</gene>
<accession>A0A0C3BB58</accession>
<protein>
    <submittedName>
        <fullName evidence="1">Uncharacterized protein</fullName>
    </submittedName>
</protein>
<keyword evidence="2" id="KW-1185">Reference proteome</keyword>
<dbReference type="Proteomes" id="UP000054097">
    <property type="component" value="Unassembled WGS sequence"/>
</dbReference>
<evidence type="ECO:0000313" key="1">
    <source>
        <dbReference type="EMBL" id="KIM34050.1"/>
    </source>
</evidence>
<reference evidence="2" key="2">
    <citation type="submission" date="2015-01" db="EMBL/GenBank/DDBJ databases">
        <title>Evolutionary Origins and Diversification of the Mycorrhizal Mutualists.</title>
        <authorList>
            <consortium name="DOE Joint Genome Institute"/>
            <consortium name="Mycorrhizal Genomics Consortium"/>
            <person name="Kohler A."/>
            <person name="Kuo A."/>
            <person name="Nagy L.G."/>
            <person name="Floudas D."/>
            <person name="Copeland A."/>
            <person name="Barry K.W."/>
            <person name="Cichocki N."/>
            <person name="Veneault-Fourrey C."/>
            <person name="LaButti K."/>
            <person name="Lindquist E.A."/>
            <person name="Lipzen A."/>
            <person name="Lundell T."/>
            <person name="Morin E."/>
            <person name="Murat C."/>
            <person name="Riley R."/>
            <person name="Ohm R."/>
            <person name="Sun H."/>
            <person name="Tunlid A."/>
            <person name="Henrissat B."/>
            <person name="Grigoriev I.V."/>
            <person name="Hibbett D.S."/>
            <person name="Martin F."/>
        </authorList>
    </citation>
    <scope>NUCLEOTIDE SEQUENCE [LARGE SCALE GENOMIC DNA]</scope>
    <source>
        <strain evidence="2">MAFF 305830</strain>
    </source>
</reference>
<evidence type="ECO:0000313" key="2">
    <source>
        <dbReference type="Proteomes" id="UP000054097"/>
    </source>
</evidence>
<proteinExistence type="predicted"/>
<organism evidence="1 2">
    <name type="scientific">Serendipita vermifera MAFF 305830</name>
    <dbReference type="NCBI Taxonomy" id="933852"/>
    <lineage>
        <taxon>Eukaryota</taxon>
        <taxon>Fungi</taxon>
        <taxon>Dikarya</taxon>
        <taxon>Basidiomycota</taxon>
        <taxon>Agaricomycotina</taxon>
        <taxon>Agaricomycetes</taxon>
        <taxon>Sebacinales</taxon>
        <taxon>Serendipitaceae</taxon>
        <taxon>Serendipita</taxon>
    </lineage>
</organism>
<sequence>MVGAPCATRLSCRKASQITLDRPRDKPGVLNIVDYWQKSVVEGVGVLRTRSYQ</sequence>
<dbReference type="AlphaFoldDB" id="A0A0C3BB58"/>
<name>A0A0C3BB58_SERVB</name>
<dbReference type="EMBL" id="KN824277">
    <property type="protein sequence ID" value="KIM34050.1"/>
    <property type="molecule type" value="Genomic_DNA"/>
</dbReference>
<dbReference type="HOGENOM" id="CLU_3070150_0_0_1"/>
<reference evidence="1 2" key="1">
    <citation type="submission" date="2014-04" db="EMBL/GenBank/DDBJ databases">
        <authorList>
            <consortium name="DOE Joint Genome Institute"/>
            <person name="Kuo A."/>
            <person name="Zuccaro A."/>
            <person name="Kohler A."/>
            <person name="Nagy L.G."/>
            <person name="Floudas D."/>
            <person name="Copeland A."/>
            <person name="Barry K.W."/>
            <person name="Cichocki N."/>
            <person name="Veneault-Fourrey C."/>
            <person name="LaButti K."/>
            <person name="Lindquist E.A."/>
            <person name="Lipzen A."/>
            <person name="Lundell T."/>
            <person name="Morin E."/>
            <person name="Murat C."/>
            <person name="Sun H."/>
            <person name="Tunlid A."/>
            <person name="Henrissat B."/>
            <person name="Grigoriev I.V."/>
            <person name="Hibbett D.S."/>
            <person name="Martin F."/>
            <person name="Nordberg H.P."/>
            <person name="Cantor M.N."/>
            <person name="Hua S.X."/>
        </authorList>
    </citation>
    <scope>NUCLEOTIDE SEQUENCE [LARGE SCALE GENOMIC DNA]</scope>
    <source>
        <strain evidence="1 2">MAFF 305830</strain>
    </source>
</reference>